<keyword evidence="1" id="KW-0732">Signal</keyword>
<gene>
    <name evidence="2" type="ORF">PBY51_017366</name>
</gene>
<dbReference type="EMBL" id="JAUZQC010000012">
    <property type="protein sequence ID" value="KAK5861929.1"/>
    <property type="molecule type" value="Genomic_DNA"/>
</dbReference>
<proteinExistence type="predicted"/>
<feature type="chain" id="PRO_5042877323" description="Secreted protein" evidence="1">
    <location>
        <begin position="20"/>
        <end position="238"/>
    </location>
</feature>
<evidence type="ECO:0000256" key="1">
    <source>
        <dbReference type="SAM" id="SignalP"/>
    </source>
</evidence>
<dbReference type="AlphaFoldDB" id="A0AAN8AMP6"/>
<keyword evidence="3" id="KW-1185">Reference proteome</keyword>
<evidence type="ECO:0000313" key="2">
    <source>
        <dbReference type="EMBL" id="KAK5861929.1"/>
    </source>
</evidence>
<reference evidence="2 3" key="2">
    <citation type="journal article" date="2023" name="Mol. Biol. Evol.">
        <title>Genomics of Secondarily Temperate Adaptation in the Only Non-Antarctic Icefish.</title>
        <authorList>
            <person name="Rivera-Colon A.G."/>
            <person name="Rayamajhi N."/>
            <person name="Minhas B.F."/>
            <person name="Madrigal G."/>
            <person name="Bilyk K.T."/>
            <person name="Yoon V."/>
            <person name="Hune M."/>
            <person name="Gregory S."/>
            <person name="Cheng C.H.C."/>
            <person name="Catchen J.M."/>
        </authorList>
    </citation>
    <scope>NUCLEOTIDE SEQUENCE [LARGE SCALE GENOMIC DNA]</scope>
    <source>
        <strain evidence="2">JMC-PN-2008</strain>
    </source>
</reference>
<feature type="signal peptide" evidence="1">
    <location>
        <begin position="1"/>
        <end position="19"/>
    </location>
</feature>
<protein>
    <recommendedName>
        <fullName evidence="4">Secreted protein</fullName>
    </recommendedName>
</protein>
<accession>A0AAN8AMP6</accession>
<organism evidence="2 3">
    <name type="scientific">Eleginops maclovinus</name>
    <name type="common">Patagonian blennie</name>
    <name type="synonym">Eleginus maclovinus</name>
    <dbReference type="NCBI Taxonomy" id="56733"/>
    <lineage>
        <taxon>Eukaryota</taxon>
        <taxon>Metazoa</taxon>
        <taxon>Chordata</taxon>
        <taxon>Craniata</taxon>
        <taxon>Vertebrata</taxon>
        <taxon>Euteleostomi</taxon>
        <taxon>Actinopterygii</taxon>
        <taxon>Neopterygii</taxon>
        <taxon>Teleostei</taxon>
        <taxon>Neoteleostei</taxon>
        <taxon>Acanthomorphata</taxon>
        <taxon>Eupercaria</taxon>
        <taxon>Perciformes</taxon>
        <taxon>Notothenioidei</taxon>
        <taxon>Eleginopidae</taxon>
        <taxon>Eleginops</taxon>
    </lineage>
</organism>
<evidence type="ECO:0008006" key="4">
    <source>
        <dbReference type="Google" id="ProtNLM"/>
    </source>
</evidence>
<reference evidence="2 3" key="1">
    <citation type="journal article" date="2023" name="Genes (Basel)">
        <title>Chromosome-Level Genome Assembly and Circadian Gene Repertoire of the Patagonia Blennie Eleginops maclovinus-The Closest Ancestral Proxy of Antarctic Cryonotothenioids.</title>
        <authorList>
            <person name="Cheng C.C."/>
            <person name="Rivera-Colon A.G."/>
            <person name="Minhas B.F."/>
            <person name="Wilson L."/>
            <person name="Rayamajhi N."/>
            <person name="Vargas-Chacoff L."/>
            <person name="Catchen J.M."/>
        </authorList>
    </citation>
    <scope>NUCLEOTIDE SEQUENCE [LARGE SCALE GENOMIC DNA]</scope>
    <source>
        <strain evidence="2">JMC-PN-2008</strain>
    </source>
</reference>
<comment type="caution">
    <text evidence="2">The sequence shown here is derived from an EMBL/GenBank/DDBJ whole genome shotgun (WGS) entry which is preliminary data.</text>
</comment>
<evidence type="ECO:0000313" key="3">
    <source>
        <dbReference type="Proteomes" id="UP001346869"/>
    </source>
</evidence>
<sequence>MCVLLLVFLSSIVLHSVSAGGVYCAKTARARAAALGLDYPGVHGAPDIYRPAHHGMHHSMMAPRPQPENNNDPEMGATEPNMAYNRQPGVLSLGDRIHGEGQPRSLHGAYSPVQTEYTTDQVLSLPRGRSLTNHKSNFNQVKHVAPPTLAEALGQPDLVNRDPQGRNKPFSHVYNKHNLLVDKSVPDRHGMSLSRLPLPQSRGHGAYQRGFIGYGLRREVPVLGFIWHHQRRPHQSDN</sequence>
<name>A0AAN8AMP6_ELEMC</name>
<dbReference type="Proteomes" id="UP001346869">
    <property type="component" value="Unassembled WGS sequence"/>
</dbReference>